<dbReference type="SUPFAM" id="SSF55729">
    <property type="entry name" value="Acyl-CoA N-acyltransferases (Nat)"/>
    <property type="match status" value="1"/>
</dbReference>
<sequence length="145" mass="16592">MQFLNFKIDSKWYSHALTLRNETLRRPIGLDLFEEDLSREAQYLHFGIIVDEQLVGYVLIVPEGSTSVTLRQMCVAPEFRTQGIGRFLVQQVERFLLNQGVSFIKMAARVPAIPFYEKLGYSCVGEQFLSVGIPHIRMEKILAPA</sequence>
<gene>
    <name evidence="3" type="primary">yjcF</name>
    <name evidence="3" type="ORF">Mal48_29140</name>
</gene>
<dbReference type="KEGG" id="tpol:Mal48_29140"/>
<dbReference type="AlphaFoldDB" id="A0A517QPT7"/>
<organism evidence="3 4">
    <name type="scientific">Thalassoglobus polymorphus</name>
    <dbReference type="NCBI Taxonomy" id="2527994"/>
    <lineage>
        <taxon>Bacteria</taxon>
        <taxon>Pseudomonadati</taxon>
        <taxon>Planctomycetota</taxon>
        <taxon>Planctomycetia</taxon>
        <taxon>Planctomycetales</taxon>
        <taxon>Planctomycetaceae</taxon>
        <taxon>Thalassoglobus</taxon>
    </lineage>
</organism>
<keyword evidence="3" id="KW-0012">Acyltransferase</keyword>
<protein>
    <submittedName>
        <fullName evidence="3">Putative N-acetyltransferase YjcF</fullName>
        <ecNumber evidence="3">2.3.1.-</ecNumber>
    </submittedName>
</protein>
<dbReference type="InterPro" id="IPR000182">
    <property type="entry name" value="GNAT_dom"/>
</dbReference>
<dbReference type="GO" id="GO:0008080">
    <property type="term" value="F:N-acetyltransferase activity"/>
    <property type="evidence" value="ECO:0007669"/>
    <property type="project" value="InterPro"/>
</dbReference>
<dbReference type="EC" id="2.3.1.-" evidence="3"/>
<name>A0A517QPT7_9PLAN</name>
<dbReference type="RefSeq" id="WP_145200291.1">
    <property type="nucleotide sequence ID" value="NZ_CP036267.1"/>
</dbReference>
<dbReference type="CDD" id="cd04301">
    <property type="entry name" value="NAT_SF"/>
    <property type="match status" value="1"/>
</dbReference>
<dbReference type="InterPro" id="IPR050769">
    <property type="entry name" value="NAT_camello-type"/>
</dbReference>
<dbReference type="InterPro" id="IPR016181">
    <property type="entry name" value="Acyl_CoA_acyltransferase"/>
</dbReference>
<dbReference type="EMBL" id="CP036267">
    <property type="protein sequence ID" value="QDT33660.1"/>
    <property type="molecule type" value="Genomic_DNA"/>
</dbReference>
<dbReference type="Proteomes" id="UP000315724">
    <property type="component" value="Chromosome"/>
</dbReference>
<dbReference type="PROSITE" id="PS51186">
    <property type="entry name" value="GNAT"/>
    <property type="match status" value="1"/>
</dbReference>
<dbReference type="PANTHER" id="PTHR13947:SF37">
    <property type="entry name" value="LD18367P"/>
    <property type="match status" value="1"/>
</dbReference>
<dbReference type="Pfam" id="PF13673">
    <property type="entry name" value="Acetyltransf_10"/>
    <property type="match status" value="1"/>
</dbReference>
<evidence type="ECO:0000256" key="1">
    <source>
        <dbReference type="ARBA" id="ARBA00022679"/>
    </source>
</evidence>
<reference evidence="3 4" key="1">
    <citation type="submission" date="2019-02" db="EMBL/GenBank/DDBJ databases">
        <title>Deep-cultivation of Planctomycetes and their phenomic and genomic characterization uncovers novel biology.</title>
        <authorList>
            <person name="Wiegand S."/>
            <person name="Jogler M."/>
            <person name="Boedeker C."/>
            <person name="Pinto D."/>
            <person name="Vollmers J."/>
            <person name="Rivas-Marin E."/>
            <person name="Kohn T."/>
            <person name="Peeters S.H."/>
            <person name="Heuer A."/>
            <person name="Rast P."/>
            <person name="Oberbeckmann S."/>
            <person name="Bunk B."/>
            <person name="Jeske O."/>
            <person name="Meyerdierks A."/>
            <person name="Storesund J.E."/>
            <person name="Kallscheuer N."/>
            <person name="Luecker S."/>
            <person name="Lage O.M."/>
            <person name="Pohl T."/>
            <person name="Merkel B.J."/>
            <person name="Hornburger P."/>
            <person name="Mueller R.-W."/>
            <person name="Bruemmer F."/>
            <person name="Labrenz M."/>
            <person name="Spormann A.M."/>
            <person name="Op den Camp H."/>
            <person name="Overmann J."/>
            <person name="Amann R."/>
            <person name="Jetten M.S.M."/>
            <person name="Mascher T."/>
            <person name="Medema M.H."/>
            <person name="Devos D.P."/>
            <person name="Kaster A.-K."/>
            <person name="Ovreas L."/>
            <person name="Rohde M."/>
            <person name="Galperin M.Y."/>
            <person name="Jogler C."/>
        </authorList>
    </citation>
    <scope>NUCLEOTIDE SEQUENCE [LARGE SCALE GENOMIC DNA]</scope>
    <source>
        <strain evidence="3 4">Mal48</strain>
    </source>
</reference>
<proteinExistence type="predicted"/>
<dbReference type="PANTHER" id="PTHR13947">
    <property type="entry name" value="GNAT FAMILY N-ACETYLTRANSFERASE"/>
    <property type="match status" value="1"/>
</dbReference>
<evidence type="ECO:0000313" key="4">
    <source>
        <dbReference type="Proteomes" id="UP000315724"/>
    </source>
</evidence>
<evidence type="ECO:0000259" key="2">
    <source>
        <dbReference type="PROSITE" id="PS51186"/>
    </source>
</evidence>
<dbReference type="OrthoDB" id="9796171at2"/>
<feature type="domain" description="N-acetyltransferase" evidence="2">
    <location>
        <begin position="1"/>
        <end position="143"/>
    </location>
</feature>
<evidence type="ECO:0000313" key="3">
    <source>
        <dbReference type="EMBL" id="QDT33660.1"/>
    </source>
</evidence>
<keyword evidence="4" id="KW-1185">Reference proteome</keyword>
<keyword evidence="1 3" id="KW-0808">Transferase</keyword>
<accession>A0A517QPT7</accession>
<dbReference type="Gene3D" id="3.40.630.30">
    <property type="match status" value="1"/>
</dbReference>